<dbReference type="Proteomes" id="UP000326759">
    <property type="component" value="Unassembled WGS sequence"/>
</dbReference>
<gene>
    <name evidence="4" type="primary">FUT2_2</name>
    <name evidence="4" type="ORF">Anas_10475</name>
</gene>
<dbReference type="InterPro" id="IPR002516">
    <property type="entry name" value="Glyco_trans_11"/>
</dbReference>
<protein>
    <recommendedName>
        <fullName evidence="3">L-Fucosyltransferase</fullName>
        <ecNumber evidence="3">2.4.1.-</ecNumber>
    </recommendedName>
</protein>
<reference evidence="4 5" key="1">
    <citation type="journal article" date="2019" name="PLoS Biol.">
        <title>Sex chromosomes control vertical transmission of feminizing Wolbachia symbionts in an isopod.</title>
        <authorList>
            <person name="Becking T."/>
            <person name="Chebbi M.A."/>
            <person name="Giraud I."/>
            <person name="Moumen B."/>
            <person name="Laverre T."/>
            <person name="Caubet Y."/>
            <person name="Peccoud J."/>
            <person name="Gilbert C."/>
            <person name="Cordaux R."/>
        </authorList>
    </citation>
    <scope>NUCLEOTIDE SEQUENCE [LARGE SCALE GENOMIC DNA]</scope>
    <source>
        <strain evidence="4">ANa2</strain>
        <tissue evidence="4">Whole body excluding digestive tract and cuticle</tissue>
    </source>
</reference>
<sequence length="330" mass="38227">MNSNRSIHLELTTVSDQGAWNNEWLRKYLQNAQEESESDCSAPFLTVGDGGRLGNIICQFITAYTFKMKYGIRVAILSERRRKTLKRLFGSLPSPTLPNPCFNGSKKGFLKLKYYDMDQLFSLRKNMTSDQLKQNPYHYHITGYPCPLLPDFIKYRAQILKILPFRQDLILKAKKKIQMSLESLRLSMSKVELVSVHVRRIDYIKNGESHNLSHPMRNYYIKAFNFFRKRCKAPVFVVISDEHSWPKKHLNFPDVIFPGDGDILHPVTDFAIIVSCDHHIYGIGTYGKTSAYLGYGSIISFKTKTLPYRHEEDFQPFNCSDPQVYIEMGN</sequence>
<evidence type="ECO:0000313" key="5">
    <source>
        <dbReference type="Proteomes" id="UP000326759"/>
    </source>
</evidence>
<keyword evidence="2 3" id="KW-0808">Transferase</keyword>
<keyword evidence="3" id="KW-0333">Golgi apparatus</keyword>
<proteinExistence type="inferred from homology"/>
<comment type="subcellular location">
    <subcellularLocation>
        <location evidence="3">Golgi apparatus</location>
        <location evidence="3">Golgi stack membrane</location>
        <topology evidence="3">Single-pass type II membrane protein</topology>
    </subcellularLocation>
</comment>
<dbReference type="EMBL" id="SEYY01018943">
    <property type="protein sequence ID" value="KAB7498842.1"/>
    <property type="molecule type" value="Genomic_DNA"/>
</dbReference>
<dbReference type="UniPathway" id="UPA00378"/>
<evidence type="ECO:0000256" key="2">
    <source>
        <dbReference type="ARBA" id="ARBA00022679"/>
    </source>
</evidence>
<dbReference type="Pfam" id="PF01531">
    <property type="entry name" value="Glyco_transf_11"/>
    <property type="match status" value="1"/>
</dbReference>
<dbReference type="AlphaFoldDB" id="A0A5N5SXT7"/>
<dbReference type="PANTHER" id="PTHR11927">
    <property type="entry name" value="GALACTOSIDE 2-L-FUCOSYLTRANSFERASE"/>
    <property type="match status" value="1"/>
</dbReference>
<dbReference type="OrthoDB" id="6381556at2759"/>
<keyword evidence="3" id="KW-0325">Glycoprotein</keyword>
<name>A0A5N5SXT7_9CRUS</name>
<comment type="similarity">
    <text evidence="3">Belongs to the glycosyltransferase 11 family.</text>
</comment>
<evidence type="ECO:0000256" key="1">
    <source>
        <dbReference type="ARBA" id="ARBA00022676"/>
    </source>
</evidence>
<evidence type="ECO:0000256" key="3">
    <source>
        <dbReference type="RuleBase" id="RU363129"/>
    </source>
</evidence>
<dbReference type="EC" id="2.4.1.-" evidence="3"/>
<dbReference type="PANTHER" id="PTHR11927:SF9">
    <property type="entry name" value="L-FUCOSYLTRANSFERASE"/>
    <property type="match status" value="1"/>
</dbReference>
<comment type="caution">
    <text evidence="4">The sequence shown here is derived from an EMBL/GenBank/DDBJ whole genome shotgun (WGS) entry which is preliminary data.</text>
</comment>
<dbReference type="GO" id="GO:0008107">
    <property type="term" value="F:galactoside 2-alpha-L-fucosyltransferase activity"/>
    <property type="evidence" value="ECO:0007669"/>
    <property type="project" value="InterPro"/>
</dbReference>
<keyword evidence="3" id="KW-0735">Signal-anchor</keyword>
<comment type="pathway">
    <text evidence="3">Protein modification; protein glycosylation.</text>
</comment>
<keyword evidence="5" id="KW-1185">Reference proteome</keyword>
<dbReference type="GO" id="GO:0032580">
    <property type="term" value="C:Golgi cisterna membrane"/>
    <property type="evidence" value="ECO:0007669"/>
    <property type="project" value="UniProtKB-SubCell"/>
</dbReference>
<keyword evidence="1 3" id="KW-0328">Glycosyltransferase</keyword>
<evidence type="ECO:0000313" key="4">
    <source>
        <dbReference type="EMBL" id="KAB7498842.1"/>
    </source>
</evidence>
<dbReference type="GO" id="GO:0005975">
    <property type="term" value="P:carbohydrate metabolic process"/>
    <property type="evidence" value="ECO:0007669"/>
    <property type="project" value="InterPro"/>
</dbReference>
<keyword evidence="3" id="KW-0812">Transmembrane</keyword>
<accession>A0A5N5SXT7</accession>
<organism evidence="4 5">
    <name type="scientific">Armadillidium nasatum</name>
    <dbReference type="NCBI Taxonomy" id="96803"/>
    <lineage>
        <taxon>Eukaryota</taxon>
        <taxon>Metazoa</taxon>
        <taxon>Ecdysozoa</taxon>
        <taxon>Arthropoda</taxon>
        <taxon>Crustacea</taxon>
        <taxon>Multicrustacea</taxon>
        <taxon>Malacostraca</taxon>
        <taxon>Eumalacostraca</taxon>
        <taxon>Peracarida</taxon>
        <taxon>Isopoda</taxon>
        <taxon>Oniscidea</taxon>
        <taxon>Crinocheta</taxon>
        <taxon>Armadillidiidae</taxon>
        <taxon>Armadillidium</taxon>
    </lineage>
</organism>